<accession>A0A372LCB7</accession>
<name>A0A372LCB7_9BACI</name>
<sequence>MSDQNQWINFNPDFAVQEKMEDIWRITCVSWEDCNENNVRSFLSKCDDENIDPQFCLNWIQQHKGKIPNAPLIIDTALNWVNEHTSTGSPISGSEQELQ</sequence>
<dbReference type="EMBL" id="QVTE01000065">
    <property type="protein sequence ID" value="RFU63560.1"/>
    <property type="molecule type" value="Genomic_DNA"/>
</dbReference>
<dbReference type="AlphaFoldDB" id="A0A372LCB7"/>
<gene>
    <name evidence="1" type="ORF">D0469_19725</name>
</gene>
<dbReference type="OrthoDB" id="2889170at2"/>
<keyword evidence="2" id="KW-1185">Reference proteome</keyword>
<evidence type="ECO:0000313" key="1">
    <source>
        <dbReference type="EMBL" id="RFU63560.1"/>
    </source>
</evidence>
<proteinExistence type="predicted"/>
<organism evidence="1 2">
    <name type="scientific">Peribacillus saganii</name>
    <dbReference type="NCBI Taxonomy" id="2303992"/>
    <lineage>
        <taxon>Bacteria</taxon>
        <taxon>Bacillati</taxon>
        <taxon>Bacillota</taxon>
        <taxon>Bacilli</taxon>
        <taxon>Bacillales</taxon>
        <taxon>Bacillaceae</taxon>
        <taxon>Peribacillus</taxon>
    </lineage>
</organism>
<reference evidence="1 2" key="1">
    <citation type="submission" date="2018-08" db="EMBL/GenBank/DDBJ databases">
        <title>Bacillus chawlae sp. nov., Bacillus glennii sp. nov., and Bacillus saganii sp. nov. Isolated from the Vehicle Assembly Building at Kennedy Space Center where the Viking Spacecraft were Assembled.</title>
        <authorList>
            <person name="Seuylemezian A."/>
            <person name="Vaishampayan P."/>
        </authorList>
    </citation>
    <scope>NUCLEOTIDE SEQUENCE [LARGE SCALE GENOMIC DNA]</scope>
    <source>
        <strain evidence="1 2">V47-23a</strain>
    </source>
</reference>
<evidence type="ECO:0000313" key="2">
    <source>
        <dbReference type="Proteomes" id="UP000264541"/>
    </source>
</evidence>
<dbReference type="Proteomes" id="UP000264541">
    <property type="component" value="Unassembled WGS sequence"/>
</dbReference>
<protein>
    <submittedName>
        <fullName evidence="1">Uncharacterized protein</fullName>
    </submittedName>
</protein>
<comment type="caution">
    <text evidence="1">The sequence shown here is derived from an EMBL/GenBank/DDBJ whole genome shotgun (WGS) entry which is preliminary data.</text>
</comment>
<dbReference type="RefSeq" id="WP_117328432.1">
    <property type="nucleotide sequence ID" value="NZ_QVTE01000065.1"/>
</dbReference>